<protein>
    <submittedName>
        <fullName evidence="1">Uncharacterized protein</fullName>
    </submittedName>
</protein>
<sequence>MVQQIIAQHCNKNLVHLYLQDTGGVQLAYS</sequence>
<name>A0A0E9XNY9_ANGAN</name>
<reference evidence="1" key="2">
    <citation type="journal article" date="2015" name="Fish Shellfish Immunol.">
        <title>Early steps in the European eel (Anguilla anguilla)-Vibrio vulnificus interaction in the gills: Role of the RtxA13 toxin.</title>
        <authorList>
            <person name="Callol A."/>
            <person name="Pajuelo D."/>
            <person name="Ebbesson L."/>
            <person name="Teles M."/>
            <person name="MacKenzie S."/>
            <person name="Amaro C."/>
        </authorList>
    </citation>
    <scope>NUCLEOTIDE SEQUENCE</scope>
</reference>
<reference evidence="1" key="1">
    <citation type="submission" date="2014-11" db="EMBL/GenBank/DDBJ databases">
        <authorList>
            <person name="Amaro Gonzalez C."/>
        </authorList>
    </citation>
    <scope>NUCLEOTIDE SEQUENCE</scope>
</reference>
<dbReference type="EMBL" id="GBXM01004233">
    <property type="protein sequence ID" value="JAI04345.1"/>
    <property type="molecule type" value="Transcribed_RNA"/>
</dbReference>
<proteinExistence type="predicted"/>
<organism evidence="1">
    <name type="scientific">Anguilla anguilla</name>
    <name type="common">European freshwater eel</name>
    <name type="synonym">Muraena anguilla</name>
    <dbReference type="NCBI Taxonomy" id="7936"/>
    <lineage>
        <taxon>Eukaryota</taxon>
        <taxon>Metazoa</taxon>
        <taxon>Chordata</taxon>
        <taxon>Craniata</taxon>
        <taxon>Vertebrata</taxon>
        <taxon>Euteleostomi</taxon>
        <taxon>Actinopterygii</taxon>
        <taxon>Neopterygii</taxon>
        <taxon>Teleostei</taxon>
        <taxon>Anguilliformes</taxon>
        <taxon>Anguillidae</taxon>
        <taxon>Anguilla</taxon>
    </lineage>
</organism>
<dbReference type="AlphaFoldDB" id="A0A0E9XNY9"/>
<evidence type="ECO:0000313" key="1">
    <source>
        <dbReference type="EMBL" id="JAI04345.1"/>
    </source>
</evidence>
<accession>A0A0E9XNY9</accession>